<feature type="region of interest" description="Disordered" evidence="1">
    <location>
        <begin position="1"/>
        <end position="38"/>
    </location>
</feature>
<dbReference type="HOGENOM" id="CLU_138649_3_0_1"/>
<sequence length="188" mass="21085">MLRARLRGGGGDGAGRWTTPGHEERPKGHLFNRPPPGESRKWEDWELPCYVTSFLTVAILGVGLSAKPDLTLETWAHHKALDRLQEKDLAAADTFYRDPEIREAPVILPQSGSFLLNTDMACLVAPEVQIFLYAEIADEQLASSMELLMDGFADTCRSIYGALFADILFQSLFGQDERDIFKLRENEN</sequence>
<dbReference type="PANTHER" id="PTHR40637">
    <property type="entry name" value="ESSS SUBUNIT OF NADH:UBIQUINONE OXIDOREDUCTASE (COMPLEX I) PROTEIN"/>
    <property type="match status" value="1"/>
</dbReference>
<proteinExistence type="predicted"/>
<organism evidence="2 3">
    <name type="scientific">Oryza sativa subsp. japonica</name>
    <name type="common">Rice</name>
    <dbReference type="NCBI Taxonomy" id="39947"/>
    <lineage>
        <taxon>Eukaryota</taxon>
        <taxon>Viridiplantae</taxon>
        <taxon>Streptophyta</taxon>
        <taxon>Embryophyta</taxon>
        <taxon>Tracheophyta</taxon>
        <taxon>Spermatophyta</taxon>
        <taxon>Magnoliopsida</taxon>
        <taxon>Liliopsida</taxon>
        <taxon>Poales</taxon>
        <taxon>Poaceae</taxon>
        <taxon>BOP clade</taxon>
        <taxon>Oryzoideae</taxon>
        <taxon>Oryzeae</taxon>
        <taxon>Oryzinae</taxon>
        <taxon>Oryza</taxon>
        <taxon>Oryza sativa</taxon>
    </lineage>
</organism>
<evidence type="ECO:0000313" key="2">
    <source>
        <dbReference type="EMBL" id="BAH94376.1"/>
    </source>
</evidence>
<name>C7J640_ORYSJ</name>
<accession>C7J640</accession>
<dbReference type="KEGG" id="dosa:Os08g0505001"/>
<protein>
    <submittedName>
        <fullName evidence="2">Os08g0505001 protein</fullName>
    </submittedName>
</protein>
<reference evidence="2 3" key="1">
    <citation type="journal article" date="2005" name="Nature">
        <title>The map-based sequence of the rice genome.</title>
        <authorList>
            <consortium name="International rice genome sequencing project (IRGSP)"/>
            <person name="Matsumoto T."/>
            <person name="Wu J."/>
            <person name="Kanamori H."/>
            <person name="Katayose Y."/>
            <person name="Fujisawa M."/>
            <person name="Namiki N."/>
            <person name="Mizuno H."/>
            <person name="Yamamoto K."/>
            <person name="Antonio B.A."/>
            <person name="Baba T."/>
            <person name="Sakata K."/>
            <person name="Nagamura Y."/>
            <person name="Aoki H."/>
            <person name="Arikawa K."/>
            <person name="Arita K."/>
            <person name="Bito T."/>
            <person name="Chiden Y."/>
            <person name="Fujitsuka N."/>
            <person name="Fukunaka R."/>
            <person name="Hamada M."/>
            <person name="Harada C."/>
            <person name="Hayashi A."/>
            <person name="Hijishita S."/>
            <person name="Honda M."/>
            <person name="Hosokawa S."/>
            <person name="Ichikawa Y."/>
            <person name="Idonuma A."/>
            <person name="Iijima M."/>
            <person name="Ikeda M."/>
            <person name="Ikeno M."/>
            <person name="Ito K."/>
            <person name="Ito S."/>
            <person name="Ito T."/>
            <person name="Ito Y."/>
            <person name="Ito Y."/>
            <person name="Iwabuchi A."/>
            <person name="Kamiya K."/>
            <person name="Karasawa W."/>
            <person name="Kurita K."/>
            <person name="Katagiri S."/>
            <person name="Kikuta A."/>
            <person name="Kobayashi H."/>
            <person name="Kobayashi N."/>
            <person name="Machita K."/>
            <person name="Maehara T."/>
            <person name="Masukawa M."/>
            <person name="Mizubayashi T."/>
            <person name="Mukai Y."/>
            <person name="Nagasaki H."/>
            <person name="Nagata Y."/>
            <person name="Naito S."/>
            <person name="Nakashima M."/>
            <person name="Nakama Y."/>
            <person name="Nakamichi Y."/>
            <person name="Nakamura M."/>
            <person name="Meguro A."/>
            <person name="Negishi M."/>
            <person name="Ohta I."/>
            <person name="Ohta T."/>
            <person name="Okamoto M."/>
            <person name="Ono N."/>
            <person name="Saji S."/>
            <person name="Sakaguchi M."/>
            <person name="Sakai K."/>
            <person name="Shibata M."/>
            <person name="Shimokawa T."/>
            <person name="Song J."/>
            <person name="Takazaki Y."/>
            <person name="Terasawa K."/>
            <person name="Tsugane M."/>
            <person name="Tsuji K."/>
            <person name="Ueda S."/>
            <person name="Waki K."/>
            <person name="Yamagata H."/>
            <person name="Yamamoto M."/>
            <person name="Yamamoto S."/>
            <person name="Yamane H."/>
            <person name="Yoshiki S."/>
            <person name="Yoshihara R."/>
            <person name="Yukawa K."/>
            <person name="Zhong H."/>
            <person name="Yano M."/>
            <person name="Yuan Q."/>
            <person name="Ouyang S."/>
            <person name="Liu J."/>
            <person name="Jones K.M."/>
            <person name="Gansberger K."/>
            <person name="Moffat K."/>
            <person name="Hill J."/>
            <person name="Bera J."/>
            <person name="Fadrosh D."/>
            <person name="Jin S."/>
            <person name="Johri S."/>
            <person name="Kim M."/>
            <person name="Overton L."/>
            <person name="Reardon M."/>
            <person name="Tsitrin T."/>
            <person name="Vuong H."/>
            <person name="Weaver B."/>
            <person name="Ciecko A."/>
            <person name="Tallon L."/>
            <person name="Jackson J."/>
            <person name="Pai G."/>
            <person name="Aken S.V."/>
            <person name="Utterback T."/>
            <person name="Reidmuller S."/>
            <person name="Feldblyum T."/>
            <person name="Hsiao J."/>
            <person name="Zismann V."/>
            <person name="Iobst S."/>
            <person name="de Vazeille A.R."/>
            <person name="Buell C.R."/>
            <person name="Ying K."/>
            <person name="Li Y."/>
            <person name="Lu T."/>
            <person name="Huang Y."/>
            <person name="Zhao Q."/>
            <person name="Feng Q."/>
            <person name="Zhang L."/>
            <person name="Zhu J."/>
            <person name="Weng Q."/>
            <person name="Mu J."/>
            <person name="Lu Y."/>
            <person name="Fan D."/>
            <person name="Liu Y."/>
            <person name="Guan J."/>
            <person name="Zhang Y."/>
            <person name="Yu S."/>
            <person name="Liu X."/>
            <person name="Zhang Y."/>
            <person name="Hong G."/>
            <person name="Han B."/>
            <person name="Choisne N."/>
            <person name="Demange N."/>
            <person name="Orjeda G."/>
            <person name="Samain S."/>
            <person name="Cattolico L."/>
            <person name="Pelletier E."/>
            <person name="Couloux A."/>
            <person name="Segurens B."/>
            <person name="Wincker P."/>
            <person name="D'Hont A."/>
            <person name="Scarpelli C."/>
            <person name="Weissenbach J."/>
            <person name="Salanoubat M."/>
            <person name="Quetier F."/>
            <person name="Yu Y."/>
            <person name="Kim H.R."/>
            <person name="Rambo T."/>
            <person name="Currie J."/>
            <person name="Collura K."/>
            <person name="Luo M."/>
            <person name="Yang T."/>
            <person name="Ammiraju J.S.S."/>
            <person name="Engler F."/>
            <person name="Soderlund C."/>
            <person name="Wing R.A."/>
            <person name="Palmer L.E."/>
            <person name="de la Bastide M."/>
            <person name="Spiegel L."/>
            <person name="Nascimento L."/>
            <person name="Zutavern T."/>
            <person name="O'Shaughnessy A."/>
            <person name="Dike S."/>
            <person name="Dedhia N."/>
            <person name="Preston R."/>
            <person name="Balija V."/>
            <person name="McCombie W.R."/>
            <person name="Chow T."/>
            <person name="Chen H."/>
            <person name="Chung M."/>
            <person name="Chen C."/>
            <person name="Shaw J."/>
            <person name="Wu H."/>
            <person name="Hsiao K."/>
            <person name="Chao Y."/>
            <person name="Chu M."/>
            <person name="Cheng C."/>
            <person name="Hour A."/>
            <person name="Lee P."/>
            <person name="Lin S."/>
            <person name="Lin Y."/>
            <person name="Liou J."/>
            <person name="Liu S."/>
            <person name="Hsing Y."/>
            <person name="Raghuvanshi S."/>
            <person name="Mohanty A."/>
            <person name="Bharti A.K."/>
            <person name="Gaur A."/>
            <person name="Gupta V."/>
            <person name="Kumar D."/>
            <person name="Ravi V."/>
            <person name="Vij S."/>
            <person name="Kapur A."/>
            <person name="Khurana P."/>
            <person name="Khurana P."/>
            <person name="Khurana J.P."/>
            <person name="Tyagi A.K."/>
            <person name="Gaikwad K."/>
            <person name="Singh A."/>
            <person name="Dalal V."/>
            <person name="Srivastava S."/>
            <person name="Dixit A."/>
            <person name="Pal A.K."/>
            <person name="Ghazi I.A."/>
            <person name="Yadav M."/>
            <person name="Pandit A."/>
            <person name="Bhargava A."/>
            <person name="Sureshbabu K."/>
            <person name="Batra K."/>
            <person name="Sharma T.R."/>
            <person name="Mohapatra T."/>
            <person name="Singh N.K."/>
            <person name="Messing J."/>
            <person name="Nelson A.B."/>
            <person name="Fuks G."/>
            <person name="Kavchok S."/>
            <person name="Keizer G."/>
            <person name="Linton E."/>
            <person name="Llaca V."/>
            <person name="Song R."/>
            <person name="Tanyolac B."/>
            <person name="Young S."/>
            <person name="Ho-Il K."/>
            <person name="Hahn J.H."/>
            <person name="Sangsakoo G."/>
            <person name="Vanavichit A."/>
            <person name="de Mattos Luiz.A.T."/>
            <person name="Zimmer P.D."/>
            <person name="Malone G."/>
            <person name="Dellagostin O."/>
            <person name="de Oliveira A.C."/>
            <person name="Bevan M."/>
            <person name="Bancroft I."/>
            <person name="Minx P."/>
            <person name="Cordum H."/>
            <person name="Wilson R."/>
            <person name="Cheng Z."/>
            <person name="Jin W."/>
            <person name="Jiang J."/>
            <person name="Leong S.A."/>
            <person name="Iwama H."/>
            <person name="Gojobori T."/>
            <person name="Itoh T."/>
            <person name="Niimura Y."/>
            <person name="Fujii Y."/>
            <person name="Habara T."/>
            <person name="Sakai H."/>
            <person name="Sato Y."/>
            <person name="Wilson G."/>
            <person name="Kumar K."/>
            <person name="McCouch S."/>
            <person name="Juretic N."/>
            <person name="Hoen D."/>
            <person name="Wright S."/>
            <person name="Bruskiewich R."/>
            <person name="Bureau T."/>
            <person name="Miyao A."/>
            <person name="Hirochika H."/>
            <person name="Nishikawa T."/>
            <person name="Kadowaki K."/>
            <person name="Sugiura M."/>
            <person name="Burr B."/>
            <person name="Sasaki T."/>
        </authorList>
    </citation>
    <scope>NUCLEOTIDE SEQUENCE [LARGE SCALE GENOMIC DNA]</scope>
    <source>
        <strain evidence="3">cv. Nipponbare</strain>
    </source>
</reference>
<dbReference type="Proteomes" id="UP000000763">
    <property type="component" value="Chromosome 8"/>
</dbReference>
<dbReference type="PANTHER" id="PTHR40637:SF1">
    <property type="entry name" value="ESSS SUBUNIT OF NADH:UBIQUINONE OXIDOREDUCTASE (COMPLEX I) PROTEIN"/>
    <property type="match status" value="1"/>
</dbReference>
<gene>
    <name evidence="2" type="ordered locus">Os08g0505001</name>
</gene>
<reference evidence="3" key="2">
    <citation type="journal article" date="2008" name="Nucleic Acids Res.">
        <title>The rice annotation project database (RAP-DB): 2008 update.</title>
        <authorList>
            <consortium name="The rice annotation project (RAP)"/>
        </authorList>
    </citation>
    <scope>GENOME REANNOTATION</scope>
    <source>
        <strain evidence="3">cv. Nipponbare</strain>
    </source>
</reference>
<evidence type="ECO:0000256" key="1">
    <source>
        <dbReference type="SAM" id="MobiDB-lite"/>
    </source>
</evidence>
<dbReference type="AlphaFoldDB" id="C7J640"/>
<dbReference type="EMBL" id="AP008214">
    <property type="protein sequence ID" value="BAH94376.1"/>
    <property type="molecule type" value="Genomic_DNA"/>
</dbReference>
<evidence type="ECO:0000313" key="3">
    <source>
        <dbReference type="Proteomes" id="UP000000763"/>
    </source>
</evidence>